<comment type="caution">
    <text evidence="2">The sequence shown here is derived from an EMBL/GenBank/DDBJ whole genome shotgun (WGS) entry which is preliminary data.</text>
</comment>
<dbReference type="Proteomes" id="UP000499080">
    <property type="component" value="Unassembled WGS sequence"/>
</dbReference>
<feature type="region of interest" description="Disordered" evidence="1">
    <location>
        <begin position="106"/>
        <end position="139"/>
    </location>
</feature>
<accession>A0A4Y2NC87</accession>
<protein>
    <submittedName>
        <fullName evidence="2">Uncharacterized protein</fullName>
    </submittedName>
</protein>
<proteinExistence type="predicted"/>
<organism evidence="2 3">
    <name type="scientific">Araneus ventricosus</name>
    <name type="common">Orbweaver spider</name>
    <name type="synonym">Epeira ventricosa</name>
    <dbReference type="NCBI Taxonomy" id="182803"/>
    <lineage>
        <taxon>Eukaryota</taxon>
        <taxon>Metazoa</taxon>
        <taxon>Ecdysozoa</taxon>
        <taxon>Arthropoda</taxon>
        <taxon>Chelicerata</taxon>
        <taxon>Arachnida</taxon>
        <taxon>Araneae</taxon>
        <taxon>Araneomorphae</taxon>
        <taxon>Entelegynae</taxon>
        <taxon>Araneoidea</taxon>
        <taxon>Araneidae</taxon>
        <taxon>Araneus</taxon>
    </lineage>
</organism>
<keyword evidence="3" id="KW-1185">Reference proteome</keyword>
<dbReference type="EMBL" id="BGPR01008807">
    <property type="protein sequence ID" value="GBN36230.1"/>
    <property type="molecule type" value="Genomic_DNA"/>
</dbReference>
<evidence type="ECO:0000313" key="2">
    <source>
        <dbReference type="EMBL" id="GBN36230.1"/>
    </source>
</evidence>
<gene>
    <name evidence="2" type="ORF">AVEN_233523_1</name>
</gene>
<sequence length="139" mass="16019">MPWSWKIPNSDAVMARSAEVSSDTDMHEPPNNSIESSSKEVMEINKTMVINKERNEHFGILSQQIPLPGNDKSVDRLLFAPEIGHRPPSKYQTNILWKIQSLSHKPLHSNNPWPNGRGPCDPIQRKTQDTRGFWRRPKR</sequence>
<dbReference type="AlphaFoldDB" id="A0A4Y2NC87"/>
<name>A0A4Y2NC87_ARAVE</name>
<reference evidence="2 3" key="1">
    <citation type="journal article" date="2019" name="Sci. Rep.">
        <title>Orb-weaving spider Araneus ventricosus genome elucidates the spidroin gene catalogue.</title>
        <authorList>
            <person name="Kono N."/>
            <person name="Nakamura H."/>
            <person name="Ohtoshi R."/>
            <person name="Moran D.A.P."/>
            <person name="Shinohara A."/>
            <person name="Yoshida Y."/>
            <person name="Fujiwara M."/>
            <person name="Mori M."/>
            <person name="Tomita M."/>
            <person name="Arakawa K."/>
        </authorList>
    </citation>
    <scope>NUCLEOTIDE SEQUENCE [LARGE SCALE GENOMIC DNA]</scope>
</reference>
<evidence type="ECO:0000313" key="3">
    <source>
        <dbReference type="Proteomes" id="UP000499080"/>
    </source>
</evidence>
<feature type="region of interest" description="Disordered" evidence="1">
    <location>
        <begin position="14"/>
        <end position="38"/>
    </location>
</feature>
<evidence type="ECO:0000256" key="1">
    <source>
        <dbReference type="SAM" id="MobiDB-lite"/>
    </source>
</evidence>